<keyword evidence="3" id="KW-1185">Reference proteome</keyword>
<evidence type="ECO:0008006" key="4">
    <source>
        <dbReference type="Google" id="ProtNLM"/>
    </source>
</evidence>
<accession>A0A5C5ZNE1</accession>
<protein>
    <recommendedName>
        <fullName evidence="4">N-acetylmuramoyl-L-alanine amidase</fullName>
    </recommendedName>
</protein>
<dbReference type="AlphaFoldDB" id="A0A5C5ZNE1"/>
<dbReference type="OrthoDB" id="746143at2"/>
<feature type="signal peptide" evidence="1">
    <location>
        <begin position="1"/>
        <end position="21"/>
    </location>
</feature>
<dbReference type="Proteomes" id="UP000315440">
    <property type="component" value="Unassembled WGS sequence"/>
</dbReference>
<gene>
    <name evidence="2" type="ORF">Mal64_21220</name>
</gene>
<dbReference type="RefSeq" id="WP_146399860.1">
    <property type="nucleotide sequence ID" value="NZ_SJPQ01000002.1"/>
</dbReference>
<evidence type="ECO:0000256" key="1">
    <source>
        <dbReference type="SAM" id="SignalP"/>
    </source>
</evidence>
<feature type="chain" id="PRO_5022658859" description="N-acetylmuramoyl-L-alanine amidase" evidence="1">
    <location>
        <begin position="22"/>
        <end position="279"/>
    </location>
</feature>
<evidence type="ECO:0000313" key="2">
    <source>
        <dbReference type="EMBL" id="TWT88636.1"/>
    </source>
</evidence>
<keyword evidence="1" id="KW-0732">Signal</keyword>
<organism evidence="2 3">
    <name type="scientific">Pseudobythopirellula maris</name>
    <dbReference type="NCBI Taxonomy" id="2527991"/>
    <lineage>
        <taxon>Bacteria</taxon>
        <taxon>Pseudomonadati</taxon>
        <taxon>Planctomycetota</taxon>
        <taxon>Planctomycetia</taxon>
        <taxon>Pirellulales</taxon>
        <taxon>Lacipirellulaceae</taxon>
        <taxon>Pseudobythopirellula</taxon>
    </lineage>
</organism>
<dbReference type="EMBL" id="SJPQ01000002">
    <property type="protein sequence ID" value="TWT88636.1"/>
    <property type="molecule type" value="Genomic_DNA"/>
</dbReference>
<evidence type="ECO:0000313" key="3">
    <source>
        <dbReference type="Proteomes" id="UP000315440"/>
    </source>
</evidence>
<reference evidence="2 3" key="1">
    <citation type="submission" date="2019-02" db="EMBL/GenBank/DDBJ databases">
        <title>Deep-cultivation of Planctomycetes and their phenomic and genomic characterization uncovers novel biology.</title>
        <authorList>
            <person name="Wiegand S."/>
            <person name="Jogler M."/>
            <person name="Boedeker C."/>
            <person name="Pinto D."/>
            <person name="Vollmers J."/>
            <person name="Rivas-Marin E."/>
            <person name="Kohn T."/>
            <person name="Peeters S.H."/>
            <person name="Heuer A."/>
            <person name="Rast P."/>
            <person name="Oberbeckmann S."/>
            <person name="Bunk B."/>
            <person name="Jeske O."/>
            <person name="Meyerdierks A."/>
            <person name="Storesund J.E."/>
            <person name="Kallscheuer N."/>
            <person name="Luecker S."/>
            <person name="Lage O.M."/>
            <person name="Pohl T."/>
            <person name="Merkel B.J."/>
            <person name="Hornburger P."/>
            <person name="Mueller R.-W."/>
            <person name="Bruemmer F."/>
            <person name="Labrenz M."/>
            <person name="Spormann A.M."/>
            <person name="Op Den Camp H."/>
            <person name="Overmann J."/>
            <person name="Amann R."/>
            <person name="Jetten M.S.M."/>
            <person name="Mascher T."/>
            <person name="Medema M.H."/>
            <person name="Devos D.P."/>
            <person name="Kaster A.-K."/>
            <person name="Ovreas L."/>
            <person name="Rohde M."/>
            <person name="Galperin M.Y."/>
            <person name="Jogler C."/>
        </authorList>
    </citation>
    <scope>NUCLEOTIDE SEQUENCE [LARGE SCALE GENOMIC DNA]</scope>
    <source>
        <strain evidence="2 3">Mal64</strain>
    </source>
</reference>
<sequence precursor="true">MCFLRYLAPCLMASLLTPACALSAEVDPGGQAVESHTLRIGDAVVVARVTHRPGAVRTYMNLHENESTSVEAALAVLGGEGGTLFQLQHTGERRISFRVEGGSFSVDPNRIFTPRGARLTVESDPPASQEATAAAAKETVRFGRRVLELAGVDKADLVIALHNNTEASYGMPSYLPGGDEESAAAEVRRQRTEDPDDFFFITAAPLFEALSDSPYNAVLQDNSEAADDGSLSVYCGRQGIAYVNVEAQHGHFAKQVAMLRALSEAIDACRLKTPNETGL</sequence>
<proteinExistence type="predicted"/>
<name>A0A5C5ZNE1_9BACT</name>
<comment type="caution">
    <text evidence="2">The sequence shown here is derived from an EMBL/GenBank/DDBJ whole genome shotgun (WGS) entry which is preliminary data.</text>
</comment>